<name>A0A8S9JPN6_BRACR</name>
<evidence type="ECO:0000313" key="1">
    <source>
        <dbReference type="EMBL" id="KAF2583562.1"/>
    </source>
</evidence>
<comment type="caution">
    <text evidence="1">The sequence shown here is derived from an EMBL/GenBank/DDBJ whole genome shotgun (WGS) entry which is preliminary data.</text>
</comment>
<dbReference type="EMBL" id="QGKW02001660">
    <property type="protein sequence ID" value="KAF2583562.1"/>
    <property type="molecule type" value="Genomic_DNA"/>
</dbReference>
<accession>A0A8S9JPN6</accession>
<evidence type="ECO:0000313" key="2">
    <source>
        <dbReference type="Proteomes" id="UP000712281"/>
    </source>
</evidence>
<dbReference type="AlphaFoldDB" id="A0A8S9JPN6"/>
<gene>
    <name evidence="1" type="ORF">F2Q68_00003584</name>
</gene>
<reference evidence="1" key="1">
    <citation type="submission" date="2019-12" db="EMBL/GenBank/DDBJ databases">
        <title>Genome sequencing and annotation of Brassica cretica.</title>
        <authorList>
            <person name="Studholme D.J."/>
            <person name="Sarris P.F."/>
        </authorList>
    </citation>
    <scope>NUCLEOTIDE SEQUENCE</scope>
    <source>
        <strain evidence="1">PFS-001/15</strain>
        <tissue evidence="1">Leaf</tissue>
    </source>
</reference>
<sequence length="70" mass="8114">MSPKQRSDTQEEYKALCYSVQQHLFFSNNVLDPLKIDQKVIKKQLQRRTNAEIAESSKANGFVSVSDLRR</sequence>
<dbReference type="Proteomes" id="UP000712281">
    <property type="component" value="Unassembled WGS sequence"/>
</dbReference>
<protein>
    <submittedName>
        <fullName evidence="1">Uncharacterized protein</fullName>
    </submittedName>
</protein>
<organism evidence="1 2">
    <name type="scientific">Brassica cretica</name>
    <name type="common">Mustard</name>
    <dbReference type="NCBI Taxonomy" id="69181"/>
    <lineage>
        <taxon>Eukaryota</taxon>
        <taxon>Viridiplantae</taxon>
        <taxon>Streptophyta</taxon>
        <taxon>Embryophyta</taxon>
        <taxon>Tracheophyta</taxon>
        <taxon>Spermatophyta</taxon>
        <taxon>Magnoliopsida</taxon>
        <taxon>eudicotyledons</taxon>
        <taxon>Gunneridae</taxon>
        <taxon>Pentapetalae</taxon>
        <taxon>rosids</taxon>
        <taxon>malvids</taxon>
        <taxon>Brassicales</taxon>
        <taxon>Brassicaceae</taxon>
        <taxon>Brassiceae</taxon>
        <taxon>Brassica</taxon>
    </lineage>
</organism>
<proteinExistence type="predicted"/>